<dbReference type="GO" id="GO:0005634">
    <property type="term" value="C:nucleus"/>
    <property type="evidence" value="ECO:0007669"/>
    <property type="project" value="TreeGrafter"/>
</dbReference>
<feature type="compositionally biased region" description="Low complexity" evidence="7">
    <location>
        <begin position="835"/>
        <end position="846"/>
    </location>
</feature>
<organism evidence="9 10">
    <name type="scientific">Pantherophis guttatus</name>
    <name type="common">Corn snake</name>
    <name type="synonym">Elaphe guttata</name>
    <dbReference type="NCBI Taxonomy" id="94885"/>
    <lineage>
        <taxon>Eukaryota</taxon>
        <taxon>Metazoa</taxon>
        <taxon>Chordata</taxon>
        <taxon>Craniata</taxon>
        <taxon>Vertebrata</taxon>
        <taxon>Euteleostomi</taxon>
        <taxon>Lepidosauria</taxon>
        <taxon>Squamata</taxon>
        <taxon>Bifurcata</taxon>
        <taxon>Unidentata</taxon>
        <taxon>Episquamata</taxon>
        <taxon>Toxicofera</taxon>
        <taxon>Serpentes</taxon>
        <taxon>Colubroidea</taxon>
        <taxon>Colubridae</taxon>
        <taxon>Colubrinae</taxon>
        <taxon>Pantherophis</taxon>
    </lineage>
</organism>
<dbReference type="InterPro" id="IPR036855">
    <property type="entry name" value="Znf_CCCH_sf"/>
</dbReference>
<keyword evidence="2 6" id="KW-0479">Metal-binding</keyword>
<feature type="compositionally biased region" description="Low complexity" evidence="7">
    <location>
        <begin position="306"/>
        <end position="318"/>
    </location>
</feature>
<feature type="compositionally biased region" description="Pro residues" evidence="7">
    <location>
        <begin position="647"/>
        <end position="670"/>
    </location>
</feature>
<evidence type="ECO:0000256" key="3">
    <source>
        <dbReference type="ARBA" id="ARBA00022737"/>
    </source>
</evidence>
<feature type="compositionally biased region" description="Acidic residues" evidence="7">
    <location>
        <begin position="198"/>
        <end position="215"/>
    </location>
</feature>
<feature type="compositionally biased region" description="Basic and acidic residues" evidence="7">
    <location>
        <begin position="443"/>
        <end position="459"/>
    </location>
</feature>
<feature type="domain" description="C3H1-type" evidence="8">
    <location>
        <begin position="559"/>
        <end position="586"/>
    </location>
</feature>
<feature type="compositionally biased region" description="Basic residues" evidence="7">
    <location>
        <begin position="378"/>
        <end position="397"/>
    </location>
</feature>
<evidence type="ECO:0000256" key="1">
    <source>
        <dbReference type="ARBA" id="ARBA00022553"/>
    </source>
</evidence>
<dbReference type="Gene3D" id="4.10.1000.10">
    <property type="entry name" value="Zinc finger, CCCH-type"/>
    <property type="match status" value="1"/>
</dbReference>
<evidence type="ECO:0000259" key="8">
    <source>
        <dbReference type="PROSITE" id="PS50103"/>
    </source>
</evidence>
<keyword evidence="4 6" id="KW-0863">Zinc-finger</keyword>
<keyword evidence="1" id="KW-0597">Phosphoprotein</keyword>
<dbReference type="GO" id="GO:0003723">
    <property type="term" value="F:RNA binding"/>
    <property type="evidence" value="ECO:0007669"/>
    <property type="project" value="UniProtKB-KW"/>
</dbReference>
<dbReference type="PROSITE" id="PS50103">
    <property type="entry name" value="ZF_C3H1"/>
    <property type="match status" value="3"/>
</dbReference>
<evidence type="ECO:0000256" key="4">
    <source>
        <dbReference type="ARBA" id="ARBA00022771"/>
    </source>
</evidence>
<feature type="zinc finger region" description="C3H1-type" evidence="6">
    <location>
        <begin position="530"/>
        <end position="557"/>
    </location>
</feature>
<evidence type="ECO:0000256" key="2">
    <source>
        <dbReference type="ARBA" id="ARBA00022723"/>
    </source>
</evidence>
<feature type="region of interest" description="Disordered" evidence="7">
    <location>
        <begin position="626"/>
        <end position="705"/>
    </location>
</feature>
<feature type="compositionally biased region" description="Pro residues" evidence="7">
    <location>
        <begin position="743"/>
        <end position="762"/>
    </location>
</feature>
<feature type="region of interest" description="Disordered" evidence="7">
    <location>
        <begin position="1"/>
        <end position="41"/>
    </location>
</feature>
<dbReference type="PANTHER" id="PTHR13119:SF23">
    <property type="entry name" value="ZINC FINGER CCCH DOMAIN-CONTAINING PROTEIN 4"/>
    <property type="match status" value="1"/>
</dbReference>
<feature type="compositionally biased region" description="Gly residues" evidence="7">
    <location>
        <begin position="1"/>
        <end position="10"/>
    </location>
</feature>
<feature type="region of interest" description="Disordered" evidence="7">
    <location>
        <begin position="736"/>
        <end position="762"/>
    </location>
</feature>
<dbReference type="Pfam" id="PF00642">
    <property type="entry name" value="zf-CCCH"/>
    <property type="match status" value="1"/>
</dbReference>
<feature type="domain" description="C3H1-type" evidence="8">
    <location>
        <begin position="530"/>
        <end position="557"/>
    </location>
</feature>
<dbReference type="GeneID" id="117677858"/>
<dbReference type="InParanoid" id="A0A6P9DT54"/>
<dbReference type="InterPro" id="IPR041367">
    <property type="entry name" value="Znf-CCCH_4"/>
</dbReference>
<feature type="region of interest" description="Disordered" evidence="7">
    <location>
        <begin position="1162"/>
        <end position="1207"/>
    </location>
</feature>
<feature type="region of interest" description="Disordered" evidence="7">
    <location>
        <begin position="94"/>
        <end position="339"/>
    </location>
</feature>
<dbReference type="SMART" id="SM00356">
    <property type="entry name" value="ZnF_C3H1"/>
    <property type="match status" value="3"/>
</dbReference>
<dbReference type="GO" id="GO:0032785">
    <property type="term" value="P:negative regulation of DNA-templated transcription, elongation"/>
    <property type="evidence" value="ECO:0007669"/>
    <property type="project" value="UniProtKB-ARBA"/>
</dbReference>
<dbReference type="GO" id="GO:0005694">
    <property type="term" value="C:chromosome"/>
    <property type="evidence" value="ECO:0007669"/>
    <property type="project" value="UniProtKB-SubCell"/>
</dbReference>
<feature type="compositionally biased region" description="Basic residues" evidence="7">
    <location>
        <begin position="461"/>
        <end position="487"/>
    </location>
</feature>
<reference evidence="10" key="1">
    <citation type="submission" date="2025-08" db="UniProtKB">
        <authorList>
            <consortium name="RefSeq"/>
        </authorList>
    </citation>
    <scope>IDENTIFICATION</scope>
    <source>
        <tissue evidence="10">Blood</tissue>
    </source>
</reference>
<feature type="region of interest" description="Disordered" evidence="7">
    <location>
        <begin position="1113"/>
        <end position="1148"/>
    </location>
</feature>
<evidence type="ECO:0000313" key="10">
    <source>
        <dbReference type="RefSeq" id="XP_034294285.2"/>
    </source>
</evidence>
<dbReference type="PANTHER" id="PTHR13119">
    <property type="entry name" value="ZINC FINGER CCCH DOMAIN-CONTAINING PROTEI"/>
    <property type="match status" value="1"/>
</dbReference>
<dbReference type="InterPro" id="IPR054361">
    <property type="entry name" value="Znf-CCCH_ZC3H4/6/8"/>
</dbReference>
<feature type="region of interest" description="Disordered" evidence="7">
    <location>
        <begin position="835"/>
        <end position="1053"/>
    </location>
</feature>
<feature type="compositionally biased region" description="Acidic residues" evidence="7">
    <location>
        <begin position="415"/>
        <end position="442"/>
    </location>
</feature>
<dbReference type="GO" id="GO:0071027">
    <property type="term" value="P:nuclear RNA surveillance"/>
    <property type="evidence" value="ECO:0007669"/>
    <property type="project" value="UniProtKB-ARBA"/>
</dbReference>
<feature type="compositionally biased region" description="Acidic residues" evidence="7">
    <location>
        <begin position="626"/>
        <end position="636"/>
    </location>
</feature>
<feature type="compositionally biased region" description="Polar residues" evidence="7">
    <location>
        <begin position="1119"/>
        <end position="1145"/>
    </location>
</feature>
<proteinExistence type="predicted"/>
<feature type="zinc finger region" description="C3H1-type" evidence="6">
    <location>
        <begin position="587"/>
        <end position="610"/>
    </location>
</feature>
<dbReference type="GO" id="GO:0140744">
    <property type="term" value="P:negative regulation of lncRNA transcription"/>
    <property type="evidence" value="ECO:0007669"/>
    <property type="project" value="UniProtKB-ARBA"/>
</dbReference>
<feature type="compositionally biased region" description="Basic and acidic residues" evidence="7">
    <location>
        <begin position="222"/>
        <end position="244"/>
    </location>
</feature>
<feature type="compositionally biased region" description="Acidic residues" evidence="7">
    <location>
        <begin position="279"/>
        <end position="288"/>
    </location>
</feature>
<feature type="compositionally biased region" description="Basic and acidic residues" evidence="7">
    <location>
        <begin position="962"/>
        <end position="984"/>
    </location>
</feature>
<name>A0A6P9DT54_PANGU</name>
<feature type="compositionally biased region" description="Basic and acidic residues" evidence="7">
    <location>
        <begin position="1171"/>
        <end position="1188"/>
    </location>
</feature>
<keyword evidence="5 6" id="KW-0862">Zinc</keyword>
<feature type="region of interest" description="Disordered" evidence="7">
    <location>
        <begin position="370"/>
        <end position="497"/>
    </location>
</feature>
<evidence type="ECO:0000256" key="7">
    <source>
        <dbReference type="SAM" id="MobiDB-lite"/>
    </source>
</evidence>
<feature type="compositionally biased region" description="Low complexity" evidence="7">
    <location>
        <begin position="159"/>
        <end position="172"/>
    </location>
</feature>
<feature type="compositionally biased region" description="Pro residues" evidence="7">
    <location>
        <begin position="143"/>
        <end position="158"/>
    </location>
</feature>
<dbReference type="SUPFAM" id="SSF90229">
    <property type="entry name" value="CCCH zinc finger"/>
    <property type="match status" value="3"/>
</dbReference>
<feature type="compositionally biased region" description="Low complexity" evidence="7">
    <location>
        <begin position="94"/>
        <end position="106"/>
    </location>
</feature>
<feature type="compositionally biased region" description="Low complexity" evidence="7">
    <location>
        <begin position="1320"/>
        <end position="1337"/>
    </location>
</feature>
<feature type="compositionally biased region" description="Low complexity" evidence="7">
    <location>
        <begin position="11"/>
        <end position="27"/>
    </location>
</feature>
<feature type="zinc finger region" description="C3H1-type" evidence="6">
    <location>
        <begin position="559"/>
        <end position="586"/>
    </location>
</feature>
<dbReference type="Pfam" id="PF22623">
    <property type="entry name" value="zf-CCCH_9"/>
    <property type="match status" value="1"/>
</dbReference>
<feature type="region of interest" description="Disordered" evidence="7">
    <location>
        <begin position="1224"/>
        <end position="1398"/>
    </location>
</feature>
<gene>
    <name evidence="10" type="primary">ZC3H4</name>
</gene>
<feature type="compositionally biased region" description="Basic and acidic residues" evidence="7">
    <location>
        <begin position="892"/>
        <end position="914"/>
    </location>
</feature>
<dbReference type="GO" id="GO:0003682">
    <property type="term" value="F:chromatin binding"/>
    <property type="evidence" value="ECO:0007669"/>
    <property type="project" value="UniProtKB-ARBA"/>
</dbReference>
<dbReference type="Pfam" id="PF18044">
    <property type="entry name" value="zf-CCCH_4"/>
    <property type="match status" value="1"/>
</dbReference>
<evidence type="ECO:0000256" key="6">
    <source>
        <dbReference type="PROSITE-ProRule" id="PRU00723"/>
    </source>
</evidence>
<dbReference type="InterPro" id="IPR000571">
    <property type="entry name" value="Znf_CCCH"/>
</dbReference>
<keyword evidence="9" id="KW-1185">Reference proteome</keyword>
<protein>
    <submittedName>
        <fullName evidence="10">Zinc finger CCCH domain-containing protein 4</fullName>
    </submittedName>
</protein>
<dbReference type="Proteomes" id="UP001652622">
    <property type="component" value="Unplaced"/>
</dbReference>
<dbReference type="GO" id="GO:0110064">
    <property type="term" value="P:lncRNA catabolic process"/>
    <property type="evidence" value="ECO:0007669"/>
    <property type="project" value="UniProtKB-ARBA"/>
</dbReference>
<feature type="compositionally biased region" description="Polar residues" evidence="7">
    <location>
        <begin position="935"/>
        <end position="945"/>
    </location>
</feature>
<feature type="compositionally biased region" description="Pro residues" evidence="7">
    <location>
        <begin position="678"/>
        <end position="699"/>
    </location>
</feature>
<dbReference type="GO" id="GO:0008270">
    <property type="term" value="F:zinc ion binding"/>
    <property type="evidence" value="ECO:0007669"/>
    <property type="project" value="UniProtKB-KW"/>
</dbReference>
<dbReference type="KEGG" id="pgut:117677858"/>
<feature type="compositionally biased region" description="Basic residues" evidence="7">
    <location>
        <begin position="245"/>
        <end position="274"/>
    </location>
</feature>
<dbReference type="AlphaFoldDB" id="A0A6P9DT54"/>
<dbReference type="InterPro" id="IPR045124">
    <property type="entry name" value="Su(sable)-like"/>
</dbReference>
<dbReference type="RefSeq" id="XP_034294285.2">
    <property type="nucleotide sequence ID" value="XM_034438394.2"/>
</dbReference>
<accession>A0A6P9DT54</accession>
<sequence length="1398" mass="151261">MPRPAFGGGAAARARPAVSGAARAFPPSALPPRSPPRVGSGVAARAAPGWLAGSGVALSLSRSLSPLRRAGAILCGAASEPACRPYRRRRRRLPACLPACRPASPRASDRARRQARPYSDCAPCPRRARPPRPGPPMAVESPSVPPPSSPHASPPAPSPAAAANPLLLHGPFGSPGLGGAGARPLQQHLLLHGPGPDEREDGELEEGELEDDGGEEPNGASETHEKSRKEKNEKHHSDSDEEKTHRRKRKRRKEREKEKRRSKKKRKSKHKRHASSSEDFSDYSEDSDFSPNEKGHRKYREYSPLYSSSHQQYSSSHSAPKKGYPKMENKSYPPYEEYENEGYCDYEGEEEEDMGKEEYDDFAKELNQYRRAKEGTHRGRGGRGRGRGYRGRGRGGMRGRGMGRSNRGRGRGEHPEEEEEEVYDEEMEFCEGEEPMGEEDYDDYSKELNQYRRSKEGRGRGMGRGRGRGSRGRGGKGMSRGRGHRGRSGLGKAGALNEEDDYYEDDLGDGGGSCGSYRRNDHEKSHQSDKKGKVVCKYFVEGRCTWGEHCNFSHDIELPKKRELCKFYITGYCARAENCPYMHGDFPCKLFHTTGNCINGDDCMFSHEPLTDETRELLDKMLADDAEAGAEDEKEVEELKKQGINPLPKPPPGVGLLPTPPRPPGPPAPTSPNGRPMPGGPPAPPPPPPLPPPGPPQMPLPLHEPLSPQQLQQDLYKKIPSLFEIVVRPTGQLAEKLGVRHPGPSPPRFPGPGHPELPPDMPPDMLPDLCPDICPDMPMGPGMNPGPPLGPGPPMMPFGPEEMPPGPPTQDFYDNFYLHPEGLEMDPSLMVGPEGYPGYEEIPGEGLFPDPSLEPDSFCDGGLPRLQKPPSSIPDFLPSTQRALYLRIQQKQQEEERARRQAESCKQDRDHEEGDPGNWYSSDEDDGGSSSVSSILKTLRQQSSSRPHEDPSGSPIPASGRADPRLQKSRPADPRLLRDPRLSRNLEPSGAGDAGPTDPRLARHGAISAPKAADVLHSSPSVSQKAVPVPEEEEGERALRDKPVTIPLDTLPNHSLRDPRCQLQQFSHIKKDVVLLMPSFARMVLWSPEDLIPLPVPKQESVPVPTALQALPALDPRLNRSQNASVSDPRQRAGSQPEPSASPGSSLPDFELLSRILKTVNAAGSPGQSDKPSDPRTRKAPVDPRLPKASEPGSSGTAKQAEVSPPLGVGAEAAASIAPYDPRLLTAGGLSRGPGQSSVLSGISLYDPRTPSPGCKSAESAGEGSPATKSAEGSKGGSGNRGKEPLFVRRSALDQLEAEKPSPEPVTDRYNSYNRPRPKAAPSAPTSAAPVADTAVTQPGVHNLPVPPVYGMVKQAAKSGAGSPFAGNSPAQEGELQDAGSLKDVFKGFDPTASPFCQ</sequence>
<evidence type="ECO:0000313" key="9">
    <source>
        <dbReference type="Proteomes" id="UP001652622"/>
    </source>
</evidence>
<keyword evidence="3" id="KW-0677">Repeat</keyword>
<evidence type="ECO:0000256" key="5">
    <source>
        <dbReference type="ARBA" id="ARBA00022833"/>
    </source>
</evidence>
<feature type="domain" description="C3H1-type" evidence="8">
    <location>
        <begin position="587"/>
        <end position="610"/>
    </location>
</feature>